<dbReference type="PANTHER" id="PTHR12265">
    <property type="entry name" value="TRANSMEMBRANE PROTEIN 53"/>
    <property type="match status" value="1"/>
</dbReference>
<evidence type="ECO:0000256" key="2">
    <source>
        <dbReference type="ARBA" id="ARBA00022692"/>
    </source>
</evidence>
<organism evidence="8 9">
    <name type="scientific">Xylaria hypoxylon</name>
    <dbReference type="NCBI Taxonomy" id="37992"/>
    <lineage>
        <taxon>Eukaryota</taxon>
        <taxon>Fungi</taxon>
        <taxon>Dikarya</taxon>
        <taxon>Ascomycota</taxon>
        <taxon>Pezizomycotina</taxon>
        <taxon>Sordariomycetes</taxon>
        <taxon>Xylariomycetidae</taxon>
        <taxon>Xylariales</taxon>
        <taxon>Xylariaceae</taxon>
        <taxon>Xylaria</taxon>
    </lineage>
</organism>
<keyword evidence="3 7" id="KW-1133">Transmembrane helix</keyword>
<feature type="transmembrane region" description="Helical" evidence="7">
    <location>
        <begin position="59"/>
        <end position="81"/>
    </location>
</feature>
<keyword evidence="4 7" id="KW-0472">Membrane</keyword>
<sequence>MGNGGINSATNLLVVLERRLKRNLPLVGLICDSVPTGASYMKTCRALTYFFQPKFLLNLIAWVFAHIIISFLYTSVALGRYEAPGDYWRKSILDKKLVDCKRICYFVSTVDQLTDWRDVMSHAQQARKNGLEVKEFLFDDTPHCRHFTIHIHGATGGHFDVYNDVIADLWEDNKL</sequence>
<evidence type="ECO:0000256" key="1">
    <source>
        <dbReference type="ARBA" id="ARBA00004126"/>
    </source>
</evidence>
<proteinExistence type="predicted"/>
<dbReference type="EMBL" id="SKBN01000304">
    <property type="protein sequence ID" value="TGJ79243.1"/>
    <property type="molecule type" value="Genomic_DNA"/>
</dbReference>
<dbReference type="OrthoDB" id="77878at2759"/>
<dbReference type="InterPro" id="IPR008547">
    <property type="entry name" value="DUF829_TMEM53"/>
</dbReference>
<evidence type="ECO:0000313" key="9">
    <source>
        <dbReference type="Proteomes" id="UP000297716"/>
    </source>
</evidence>
<dbReference type="Pfam" id="PF05705">
    <property type="entry name" value="DUF829"/>
    <property type="match status" value="1"/>
</dbReference>
<name>A0A4Z0YKS7_9PEZI</name>
<dbReference type="AlphaFoldDB" id="A0A4Z0YKS7"/>
<comment type="subcellular location">
    <subcellularLocation>
        <location evidence="6">Endomembrane system</location>
        <topology evidence="6">Single-pass membrane protein</topology>
    </subcellularLocation>
    <subcellularLocation>
        <location evidence="1">Nucleus membrane</location>
    </subcellularLocation>
</comment>
<reference evidence="8 9" key="1">
    <citation type="submission" date="2019-03" db="EMBL/GenBank/DDBJ databases">
        <title>Draft genome sequence of Xylaria hypoxylon DSM 108379, a ubiquitous saprotrophic-parasitic fungi on hardwood.</title>
        <authorList>
            <person name="Buettner E."/>
            <person name="Leonhardt S."/>
            <person name="Gebauer A.M."/>
            <person name="Liers C."/>
            <person name="Hofrichter M."/>
            <person name="Kellner H."/>
        </authorList>
    </citation>
    <scope>NUCLEOTIDE SEQUENCE [LARGE SCALE GENOMIC DNA]</scope>
    <source>
        <strain evidence="8 9">DSM 108379</strain>
    </source>
</reference>
<comment type="caution">
    <text evidence="8">The sequence shown here is derived from an EMBL/GenBank/DDBJ whole genome shotgun (WGS) entry which is preliminary data.</text>
</comment>
<evidence type="ECO:0000256" key="5">
    <source>
        <dbReference type="ARBA" id="ARBA00023242"/>
    </source>
</evidence>
<evidence type="ECO:0000256" key="7">
    <source>
        <dbReference type="SAM" id="Phobius"/>
    </source>
</evidence>
<dbReference type="GO" id="GO:0031965">
    <property type="term" value="C:nuclear membrane"/>
    <property type="evidence" value="ECO:0007669"/>
    <property type="project" value="UniProtKB-SubCell"/>
</dbReference>
<evidence type="ECO:0000256" key="6">
    <source>
        <dbReference type="ARBA" id="ARBA00037847"/>
    </source>
</evidence>
<evidence type="ECO:0000256" key="3">
    <source>
        <dbReference type="ARBA" id="ARBA00022989"/>
    </source>
</evidence>
<protein>
    <submittedName>
        <fullName evidence="8">Uncharacterized protein</fullName>
    </submittedName>
</protein>
<dbReference type="Proteomes" id="UP000297716">
    <property type="component" value="Unassembled WGS sequence"/>
</dbReference>
<keyword evidence="2 7" id="KW-0812">Transmembrane</keyword>
<dbReference type="PANTHER" id="PTHR12265:SF30">
    <property type="entry name" value="TRANSMEMBRANE PROTEIN 53"/>
    <property type="match status" value="1"/>
</dbReference>
<evidence type="ECO:0000256" key="4">
    <source>
        <dbReference type="ARBA" id="ARBA00023136"/>
    </source>
</evidence>
<keyword evidence="9" id="KW-1185">Reference proteome</keyword>
<gene>
    <name evidence="8" type="ORF">E0Z10_g9522</name>
</gene>
<keyword evidence="5" id="KW-0539">Nucleus</keyword>
<evidence type="ECO:0000313" key="8">
    <source>
        <dbReference type="EMBL" id="TGJ79243.1"/>
    </source>
</evidence>
<accession>A0A4Z0YKS7</accession>